<evidence type="ECO:0000313" key="6">
    <source>
        <dbReference type="Proteomes" id="UP000477070"/>
    </source>
</evidence>
<feature type="active site" description="Proton donor" evidence="2">
    <location>
        <position position="85"/>
    </location>
</feature>
<keyword evidence="5" id="KW-1185">Reference proteome</keyword>
<dbReference type="STRING" id="1548018.LS64_07785"/>
<accession>A0A347VP19</accession>
<dbReference type="RefSeq" id="WP_034572041.1">
    <property type="nucleotide sequence ID" value="NZ_JRMP02000006.1"/>
</dbReference>
<proteinExistence type="predicted"/>
<reference evidence="3 6" key="4">
    <citation type="submission" date="2019-12" db="EMBL/GenBank/DDBJ databases">
        <title>Multi-Generational Helicobacter saguini Isolates.</title>
        <authorList>
            <person name="Mannion A."/>
            <person name="Shen Z."/>
            <person name="Fox J.G."/>
        </authorList>
    </citation>
    <scope>NUCLEOTIDE SEQUENCE [LARGE SCALE GENOMIC DNA]</scope>
    <source>
        <strain evidence="3">16-048</strain>
        <strain evidence="6">16-048 (F4)</strain>
    </source>
</reference>
<dbReference type="Proteomes" id="UP000477070">
    <property type="component" value="Unassembled WGS sequence"/>
</dbReference>
<reference evidence="4" key="3">
    <citation type="submission" date="2018-04" db="EMBL/GenBank/DDBJ databases">
        <authorList>
            <person name="Sheh A."/>
            <person name="Shen Z."/>
            <person name="Mannion A.J."/>
            <person name="Fox J.G."/>
        </authorList>
    </citation>
    <scope>NUCLEOTIDE SEQUENCE</scope>
    <source>
        <strain evidence="4">MIT 97-6194</strain>
    </source>
</reference>
<organism evidence="4 5">
    <name type="scientific">Helicobacter saguini</name>
    <dbReference type="NCBI Taxonomy" id="1548018"/>
    <lineage>
        <taxon>Bacteria</taxon>
        <taxon>Pseudomonadati</taxon>
        <taxon>Campylobacterota</taxon>
        <taxon>Epsilonproteobacteria</taxon>
        <taxon>Campylobacterales</taxon>
        <taxon>Helicobacteraceae</taxon>
        <taxon>Helicobacter</taxon>
    </lineage>
</organism>
<comment type="caution">
    <text evidence="4">The sequence shown here is derived from an EMBL/GenBank/DDBJ whole genome shotgun (WGS) entry which is preliminary data.</text>
</comment>
<dbReference type="PANTHER" id="PTHR40588">
    <property type="entry name" value="MRNA INTERFERASE TOXIN YAFQ"/>
    <property type="match status" value="1"/>
</dbReference>
<dbReference type="PANTHER" id="PTHR40588:SF1">
    <property type="entry name" value="MRNA INTERFERASE TOXIN YAFQ"/>
    <property type="match status" value="1"/>
</dbReference>
<keyword evidence="1" id="KW-1277">Toxin-antitoxin system</keyword>
<evidence type="ECO:0000313" key="5">
    <source>
        <dbReference type="Proteomes" id="UP000029714"/>
    </source>
</evidence>
<evidence type="ECO:0000313" key="3">
    <source>
        <dbReference type="EMBL" id="MWV70747.1"/>
    </source>
</evidence>
<gene>
    <name evidence="3" type="ORF">DCO61_12335</name>
    <name evidence="4" type="ORF">LS64_005090</name>
</gene>
<dbReference type="EMBL" id="QBIU01000002">
    <property type="protein sequence ID" value="MWV70747.1"/>
    <property type="molecule type" value="Genomic_DNA"/>
</dbReference>
<dbReference type="InterPro" id="IPR035093">
    <property type="entry name" value="RelE/ParE_toxin_dom_sf"/>
</dbReference>
<dbReference type="Gene3D" id="3.30.2310.20">
    <property type="entry name" value="RelE-like"/>
    <property type="match status" value="1"/>
</dbReference>
<dbReference type="SUPFAM" id="SSF143011">
    <property type="entry name" value="RelE-like"/>
    <property type="match status" value="1"/>
</dbReference>
<protein>
    <submittedName>
        <fullName evidence="4">Type II toxin-antitoxin system YafQ family toxin</fullName>
    </submittedName>
    <submittedName>
        <fullName evidence="3">Type II toxin-antitoxin system mRNA interferase toxin, RelE/StbE family</fullName>
    </submittedName>
</protein>
<name>A0A347VP19_9HELI</name>
<dbReference type="NCBIfam" id="TIGR02385">
    <property type="entry name" value="RelE_StbE"/>
    <property type="match status" value="1"/>
</dbReference>
<dbReference type="PIRSF" id="PIRSF006156">
    <property type="entry name" value="YafQ"/>
    <property type="match status" value="1"/>
</dbReference>
<sequence>MNYTIERAAKFKKQMKKLSVDKKYEVLAVLNKLANGEILDEKYKDHKLSGEYQQCRECHVRPDLLLIYQKKDDVLILLCVAVGSHSDLFG</sequence>
<dbReference type="OrthoDB" id="7030467at2"/>
<dbReference type="InterPro" id="IPR007712">
    <property type="entry name" value="RelE/ParE_toxin"/>
</dbReference>
<dbReference type="InterPro" id="IPR004386">
    <property type="entry name" value="Toxin_YafQ-like"/>
</dbReference>
<dbReference type="Proteomes" id="UP000029714">
    <property type="component" value="Unassembled WGS sequence"/>
</dbReference>
<reference evidence="4 5" key="1">
    <citation type="journal article" date="2014" name="Genome Announc.">
        <title>Draft genome sequences of eight enterohepatic helicobacter species isolated from both laboratory and wild rodents.</title>
        <authorList>
            <person name="Sheh A."/>
            <person name="Shen Z."/>
            <person name="Fox J.G."/>
        </authorList>
    </citation>
    <scope>NUCLEOTIDE SEQUENCE [LARGE SCALE GENOMIC DNA]</scope>
    <source>
        <strain evidence="4 5">MIT 97-6194</strain>
    </source>
</reference>
<evidence type="ECO:0000256" key="1">
    <source>
        <dbReference type="ARBA" id="ARBA00022649"/>
    </source>
</evidence>
<dbReference type="GO" id="GO:0004521">
    <property type="term" value="F:RNA endonuclease activity"/>
    <property type="evidence" value="ECO:0007669"/>
    <property type="project" value="TreeGrafter"/>
</dbReference>
<dbReference type="GO" id="GO:0006402">
    <property type="term" value="P:mRNA catabolic process"/>
    <property type="evidence" value="ECO:0007669"/>
    <property type="project" value="TreeGrafter"/>
</dbReference>
<evidence type="ECO:0000313" key="4">
    <source>
        <dbReference type="EMBL" id="TLD94544.1"/>
    </source>
</evidence>
<dbReference type="EMBL" id="JRMP02000006">
    <property type="protein sequence ID" value="TLD94544.1"/>
    <property type="molecule type" value="Genomic_DNA"/>
</dbReference>
<evidence type="ECO:0000256" key="2">
    <source>
        <dbReference type="PIRSR" id="PIRSR006156-1"/>
    </source>
</evidence>
<dbReference type="AlphaFoldDB" id="A0A347VP19"/>
<dbReference type="GO" id="GO:0006415">
    <property type="term" value="P:translational termination"/>
    <property type="evidence" value="ECO:0007669"/>
    <property type="project" value="TreeGrafter"/>
</dbReference>
<reference evidence="4 5" key="2">
    <citation type="journal article" date="2016" name="Infect. Immun.">
        <title>Helicobacter saguini, a Novel Helicobacter Isolated from Cotton-Top Tamarins with Ulcerative Colitis, Has Proinflammatory Properties and Induces Typhlocolitis and Dysplasia in Gnotobiotic IL-10-/- Mice.</title>
        <authorList>
            <person name="Shen Z."/>
            <person name="Mannion A."/>
            <person name="Whary M.T."/>
            <person name="Muthupalani S."/>
            <person name="Sheh A."/>
            <person name="Feng Y."/>
            <person name="Gong G."/>
            <person name="Vandamme P."/>
            <person name="Holcombe H.R."/>
            <person name="Paster B.J."/>
            <person name="Fox J.G."/>
        </authorList>
    </citation>
    <scope>NUCLEOTIDE SEQUENCE [LARGE SCALE GENOMIC DNA]</scope>
    <source>
        <strain evidence="4 5">MIT 97-6194</strain>
    </source>
</reference>
<dbReference type="Pfam" id="PF15738">
    <property type="entry name" value="YafQ_toxin"/>
    <property type="match status" value="1"/>
</dbReference>